<evidence type="ECO:0000256" key="1">
    <source>
        <dbReference type="SAM" id="Phobius"/>
    </source>
</evidence>
<reference evidence="2 3" key="1">
    <citation type="submission" date="2021-04" db="EMBL/GenBank/DDBJ databases">
        <authorList>
            <person name="Vanwijnsberghe S."/>
        </authorList>
    </citation>
    <scope>NUCLEOTIDE SEQUENCE [LARGE SCALE GENOMIC DNA]</scope>
    <source>
        <strain evidence="2 3">LMG 32171</strain>
    </source>
</reference>
<feature type="transmembrane region" description="Helical" evidence="1">
    <location>
        <begin position="29"/>
        <end position="48"/>
    </location>
</feature>
<dbReference type="Proteomes" id="UP000789752">
    <property type="component" value="Unassembled WGS sequence"/>
</dbReference>
<keyword evidence="1" id="KW-1133">Transmembrane helix</keyword>
<keyword evidence="3" id="KW-1185">Reference proteome</keyword>
<protein>
    <submittedName>
        <fullName evidence="2">Uncharacterized protein</fullName>
    </submittedName>
</protein>
<sequence>MDGPAGLWPYFGQLVAMQVRAWLVARPLARLQLMQLGLALAAVLLIGVS</sequence>
<dbReference type="EMBL" id="CAJQYY010000021">
    <property type="protein sequence ID" value="CAG4909726.1"/>
    <property type="molecule type" value="Genomic_DNA"/>
</dbReference>
<evidence type="ECO:0000313" key="3">
    <source>
        <dbReference type="Proteomes" id="UP000789752"/>
    </source>
</evidence>
<name>A0ABN7QQF8_9BURK</name>
<evidence type="ECO:0000313" key="2">
    <source>
        <dbReference type="EMBL" id="CAG4909726.1"/>
    </source>
</evidence>
<proteinExistence type="predicted"/>
<accession>A0ABN7QQF8</accession>
<organism evidence="2 3">
    <name type="scientific">Paraburkholderia gardini</name>
    <dbReference type="NCBI Taxonomy" id="2823469"/>
    <lineage>
        <taxon>Bacteria</taxon>
        <taxon>Pseudomonadati</taxon>
        <taxon>Pseudomonadota</taxon>
        <taxon>Betaproteobacteria</taxon>
        <taxon>Burkholderiales</taxon>
        <taxon>Burkholderiaceae</taxon>
        <taxon>Paraburkholderia</taxon>
    </lineage>
</organism>
<keyword evidence="1" id="KW-0812">Transmembrane</keyword>
<gene>
    <name evidence="2" type="ORF">R54767_03628</name>
</gene>
<keyword evidence="1" id="KW-0472">Membrane</keyword>
<comment type="caution">
    <text evidence="2">The sequence shown here is derived from an EMBL/GenBank/DDBJ whole genome shotgun (WGS) entry which is preliminary data.</text>
</comment>